<name>A0A2T6B1G7_9RHOB</name>
<dbReference type="SUPFAM" id="SSF51735">
    <property type="entry name" value="NAD(P)-binding Rossmann-fold domains"/>
    <property type="match status" value="1"/>
</dbReference>
<dbReference type="RefSeq" id="WP_108128891.1">
    <property type="nucleotide sequence ID" value="NZ_QBKP01000006.1"/>
</dbReference>
<accession>A0A2T6B1G7</accession>
<dbReference type="FunFam" id="3.40.50.720:FF:000084">
    <property type="entry name" value="Short-chain dehydrogenase reductase"/>
    <property type="match status" value="1"/>
</dbReference>
<gene>
    <name evidence="3" type="ORF">C8N34_106106</name>
</gene>
<evidence type="ECO:0000313" key="4">
    <source>
        <dbReference type="Proteomes" id="UP000244224"/>
    </source>
</evidence>
<comment type="similarity">
    <text evidence="1">Belongs to the short-chain dehydrogenases/reductases (SDR) family.</text>
</comment>
<dbReference type="PANTHER" id="PTHR24321:SF8">
    <property type="entry name" value="ESTRADIOL 17-BETA-DEHYDROGENASE 8-RELATED"/>
    <property type="match status" value="1"/>
</dbReference>
<sequence length="250" mass="25131">MQISFSGKTALVTGAGSGIGEAIALELGRAGARVIVADLHPDTAAAVADRIVAAGGQAQPGAGDISDPAVVERLVAEAVAAGGRIDLLVNNAGIGGPTAPLGEYPLEGWRQVMGVNLDAVFYGLRFAIPEMLKSGGGAIVNMASILGSVGFANAGAYVAAKHALLGLTRTAALEYAAKGIRVNAVGPAFIDTPLLANLPEGAKEALVAVHPVGRLGQPAEVAALTLFLLSDQAKFINGSYHLIDGGYCAQ</sequence>
<dbReference type="EMBL" id="QBKP01000006">
    <property type="protein sequence ID" value="PTX49926.1"/>
    <property type="molecule type" value="Genomic_DNA"/>
</dbReference>
<dbReference type="NCBIfam" id="NF009466">
    <property type="entry name" value="PRK12826.1-2"/>
    <property type="match status" value="1"/>
</dbReference>
<dbReference type="PROSITE" id="PS00061">
    <property type="entry name" value="ADH_SHORT"/>
    <property type="match status" value="1"/>
</dbReference>
<keyword evidence="4" id="KW-1185">Reference proteome</keyword>
<reference evidence="3 4" key="1">
    <citation type="submission" date="2018-04" db="EMBL/GenBank/DDBJ databases">
        <title>Genomic Encyclopedia of Archaeal and Bacterial Type Strains, Phase II (KMG-II): from individual species to whole genera.</title>
        <authorList>
            <person name="Goeker M."/>
        </authorList>
    </citation>
    <scope>NUCLEOTIDE SEQUENCE [LARGE SCALE GENOMIC DNA]</scope>
    <source>
        <strain evidence="3 4">DSM 21823</strain>
    </source>
</reference>
<dbReference type="AlphaFoldDB" id="A0A2T6B1G7"/>
<dbReference type="PRINTS" id="PR00080">
    <property type="entry name" value="SDRFAMILY"/>
</dbReference>
<dbReference type="OrthoDB" id="9792355at2"/>
<comment type="caution">
    <text evidence="3">The sequence shown here is derived from an EMBL/GenBank/DDBJ whole genome shotgun (WGS) entry which is preliminary data.</text>
</comment>
<dbReference type="PANTHER" id="PTHR24321">
    <property type="entry name" value="DEHYDROGENASES, SHORT CHAIN"/>
    <property type="match status" value="1"/>
</dbReference>
<dbReference type="GO" id="GO:0016491">
    <property type="term" value="F:oxidoreductase activity"/>
    <property type="evidence" value="ECO:0007669"/>
    <property type="project" value="UniProtKB-KW"/>
</dbReference>
<evidence type="ECO:0000256" key="1">
    <source>
        <dbReference type="ARBA" id="ARBA00006484"/>
    </source>
</evidence>
<dbReference type="InterPro" id="IPR020904">
    <property type="entry name" value="Sc_DH/Rdtase_CS"/>
</dbReference>
<dbReference type="InterPro" id="IPR036291">
    <property type="entry name" value="NAD(P)-bd_dom_sf"/>
</dbReference>
<dbReference type="Proteomes" id="UP000244224">
    <property type="component" value="Unassembled WGS sequence"/>
</dbReference>
<dbReference type="Gene3D" id="3.40.50.720">
    <property type="entry name" value="NAD(P)-binding Rossmann-like Domain"/>
    <property type="match status" value="1"/>
</dbReference>
<evidence type="ECO:0000256" key="2">
    <source>
        <dbReference type="ARBA" id="ARBA00023002"/>
    </source>
</evidence>
<dbReference type="NCBIfam" id="NF005559">
    <property type="entry name" value="PRK07231.1"/>
    <property type="match status" value="1"/>
</dbReference>
<protein>
    <submittedName>
        <fullName evidence="3">NAD(P)-dependent dehydrogenase (Short-subunit alcohol dehydrogenase family)</fullName>
    </submittedName>
</protein>
<evidence type="ECO:0000313" key="3">
    <source>
        <dbReference type="EMBL" id="PTX49926.1"/>
    </source>
</evidence>
<dbReference type="PRINTS" id="PR00081">
    <property type="entry name" value="GDHRDH"/>
</dbReference>
<keyword evidence="2" id="KW-0560">Oxidoreductase</keyword>
<dbReference type="Pfam" id="PF13561">
    <property type="entry name" value="adh_short_C2"/>
    <property type="match status" value="1"/>
</dbReference>
<dbReference type="InterPro" id="IPR002347">
    <property type="entry name" value="SDR_fam"/>
</dbReference>
<organism evidence="3 4">
    <name type="scientific">Gemmobacter caeni</name>
    <dbReference type="NCBI Taxonomy" id="589035"/>
    <lineage>
        <taxon>Bacteria</taxon>
        <taxon>Pseudomonadati</taxon>
        <taxon>Pseudomonadota</taxon>
        <taxon>Alphaproteobacteria</taxon>
        <taxon>Rhodobacterales</taxon>
        <taxon>Paracoccaceae</taxon>
        <taxon>Gemmobacter</taxon>
    </lineage>
</organism>
<proteinExistence type="inferred from homology"/>